<dbReference type="EMBL" id="SDWT01000001">
    <property type="protein sequence ID" value="RYB95358.1"/>
    <property type="molecule type" value="Genomic_DNA"/>
</dbReference>
<evidence type="ECO:0000256" key="3">
    <source>
        <dbReference type="ARBA" id="ARBA00023163"/>
    </source>
</evidence>
<dbReference type="GO" id="GO:0000976">
    <property type="term" value="F:transcription cis-regulatory region binding"/>
    <property type="evidence" value="ECO:0007669"/>
    <property type="project" value="TreeGrafter"/>
</dbReference>
<dbReference type="InterPro" id="IPR001647">
    <property type="entry name" value="HTH_TetR"/>
</dbReference>
<feature type="DNA-binding region" description="H-T-H motif" evidence="4">
    <location>
        <begin position="27"/>
        <end position="46"/>
    </location>
</feature>
<evidence type="ECO:0000256" key="4">
    <source>
        <dbReference type="PROSITE-ProRule" id="PRU00335"/>
    </source>
</evidence>
<dbReference type="PANTHER" id="PTHR30055">
    <property type="entry name" value="HTH-TYPE TRANSCRIPTIONAL REGULATOR RUTR"/>
    <property type="match status" value="1"/>
</dbReference>
<dbReference type="InterPro" id="IPR011075">
    <property type="entry name" value="TetR_C"/>
</dbReference>
<evidence type="ECO:0000313" key="7">
    <source>
        <dbReference type="Proteomes" id="UP000294071"/>
    </source>
</evidence>
<keyword evidence="2 4" id="KW-0238">DNA-binding</keyword>
<reference evidence="6 7" key="1">
    <citation type="submission" date="2019-01" db="EMBL/GenBank/DDBJ databases">
        <title>Novel species of Nocardioides.</title>
        <authorList>
            <person name="Liu Q."/>
            <person name="Xin Y.-H."/>
        </authorList>
    </citation>
    <scope>NUCLEOTIDE SEQUENCE [LARGE SCALE GENOMIC DNA]</scope>
    <source>
        <strain evidence="6 7">CGMCC 4.6882</strain>
    </source>
</reference>
<dbReference type="PANTHER" id="PTHR30055:SF148">
    <property type="entry name" value="TETR-FAMILY TRANSCRIPTIONAL REGULATOR"/>
    <property type="match status" value="1"/>
</dbReference>
<dbReference type="AlphaFoldDB" id="A0A4Q2S1J0"/>
<dbReference type="InterPro" id="IPR009057">
    <property type="entry name" value="Homeodomain-like_sf"/>
</dbReference>
<keyword evidence="1" id="KW-0805">Transcription regulation</keyword>
<dbReference type="PROSITE" id="PS50977">
    <property type="entry name" value="HTH_TETR_2"/>
    <property type="match status" value="1"/>
</dbReference>
<dbReference type="Pfam" id="PF00440">
    <property type="entry name" value="TetR_N"/>
    <property type="match status" value="1"/>
</dbReference>
<dbReference type="OrthoDB" id="9796019at2"/>
<protein>
    <submittedName>
        <fullName evidence="6">TetR/AcrR family transcriptional regulator</fullName>
    </submittedName>
</protein>
<keyword evidence="7" id="KW-1185">Reference proteome</keyword>
<gene>
    <name evidence="6" type="ORF">EUA93_14035</name>
</gene>
<feature type="domain" description="HTH tetR-type" evidence="5">
    <location>
        <begin position="4"/>
        <end position="64"/>
    </location>
</feature>
<name>A0A4Q2S1J0_9ACTN</name>
<dbReference type="RefSeq" id="WP_129400698.1">
    <property type="nucleotide sequence ID" value="NZ_SDWT01000001.1"/>
</dbReference>
<keyword evidence="3" id="KW-0804">Transcription</keyword>
<dbReference type="GO" id="GO:0003700">
    <property type="term" value="F:DNA-binding transcription factor activity"/>
    <property type="evidence" value="ECO:0007669"/>
    <property type="project" value="TreeGrafter"/>
</dbReference>
<proteinExistence type="predicted"/>
<organism evidence="6 7">
    <name type="scientific">Nocardioides oleivorans</name>
    <dbReference type="NCBI Taxonomy" id="273676"/>
    <lineage>
        <taxon>Bacteria</taxon>
        <taxon>Bacillati</taxon>
        <taxon>Actinomycetota</taxon>
        <taxon>Actinomycetes</taxon>
        <taxon>Propionibacteriales</taxon>
        <taxon>Nocardioidaceae</taxon>
        <taxon>Nocardioides</taxon>
    </lineage>
</organism>
<dbReference type="Proteomes" id="UP000294071">
    <property type="component" value="Unassembled WGS sequence"/>
</dbReference>
<dbReference type="SUPFAM" id="SSF48498">
    <property type="entry name" value="Tetracyclin repressor-like, C-terminal domain"/>
    <property type="match status" value="1"/>
</dbReference>
<dbReference type="Gene3D" id="1.10.357.10">
    <property type="entry name" value="Tetracycline Repressor, domain 2"/>
    <property type="match status" value="1"/>
</dbReference>
<dbReference type="InterPro" id="IPR050109">
    <property type="entry name" value="HTH-type_TetR-like_transc_reg"/>
</dbReference>
<evidence type="ECO:0000256" key="2">
    <source>
        <dbReference type="ARBA" id="ARBA00023125"/>
    </source>
</evidence>
<evidence type="ECO:0000259" key="5">
    <source>
        <dbReference type="PROSITE" id="PS50977"/>
    </source>
</evidence>
<evidence type="ECO:0000313" key="6">
    <source>
        <dbReference type="EMBL" id="RYB95358.1"/>
    </source>
</evidence>
<dbReference type="Gene3D" id="1.10.10.60">
    <property type="entry name" value="Homeodomain-like"/>
    <property type="match status" value="1"/>
</dbReference>
<comment type="caution">
    <text evidence="6">The sequence shown here is derived from an EMBL/GenBank/DDBJ whole genome shotgun (WGS) entry which is preliminary data.</text>
</comment>
<evidence type="ECO:0000256" key="1">
    <source>
        <dbReference type="ARBA" id="ARBA00023015"/>
    </source>
</evidence>
<sequence>MARSSTIARVHAAVLELAAEHGPTSLTMEGIASRAGIGKQTLYRSWPGVPAVLFDALLAHGDAPGSDGARADGDLAHQLEDLLVAATEEISTEPHASLLRALAAVIQTDESVAREYRTRLLEPQLAQVHDVLRAAGSSEPERAAELLMAPVVYRWFLRLPPMTTEQLVRHVEDVLALTDRD</sequence>
<dbReference type="SUPFAM" id="SSF46689">
    <property type="entry name" value="Homeodomain-like"/>
    <property type="match status" value="1"/>
</dbReference>
<accession>A0A4Q2S1J0</accession>
<dbReference type="Pfam" id="PF16859">
    <property type="entry name" value="TetR_C_11"/>
    <property type="match status" value="1"/>
</dbReference>
<dbReference type="InterPro" id="IPR036271">
    <property type="entry name" value="Tet_transcr_reg_TetR-rel_C_sf"/>
</dbReference>